<protein>
    <submittedName>
        <fullName evidence="4">Methyltransferase family protein</fullName>
    </submittedName>
</protein>
<dbReference type="InterPro" id="IPR041698">
    <property type="entry name" value="Methyltransf_25"/>
</dbReference>
<evidence type="ECO:0000256" key="2">
    <source>
        <dbReference type="ARBA" id="ARBA00022679"/>
    </source>
</evidence>
<dbReference type="GO" id="GO:0032259">
    <property type="term" value="P:methylation"/>
    <property type="evidence" value="ECO:0007669"/>
    <property type="project" value="UniProtKB-KW"/>
</dbReference>
<gene>
    <name evidence="4" type="ORF">EV192_105334</name>
</gene>
<evidence type="ECO:0000313" key="5">
    <source>
        <dbReference type="Proteomes" id="UP000295680"/>
    </source>
</evidence>
<keyword evidence="2 4" id="KW-0808">Transferase</keyword>
<dbReference type="AlphaFoldDB" id="A0A4R2JNK0"/>
<evidence type="ECO:0000256" key="1">
    <source>
        <dbReference type="ARBA" id="ARBA00022603"/>
    </source>
</evidence>
<comment type="caution">
    <text evidence="4">The sequence shown here is derived from an EMBL/GenBank/DDBJ whole genome shotgun (WGS) entry which is preliminary data.</text>
</comment>
<dbReference type="GO" id="GO:0008168">
    <property type="term" value="F:methyltransferase activity"/>
    <property type="evidence" value="ECO:0007669"/>
    <property type="project" value="UniProtKB-KW"/>
</dbReference>
<evidence type="ECO:0000259" key="3">
    <source>
        <dbReference type="Pfam" id="PF13649"/>
    </source>
</evidence>
<dbReference type="Pfam" id="PF13649">
    <property type="entry name" value="Methyltransf_25"/>
    <property type="match status" value="1"/>
</dbReference>
<dbReference type="Proteomes" id="UP000295680">
    <property type="component" value="Unassembled WGS sequence"/>
</dbReference>
<dbReference type="InterPro" id="IPR029063">
    <property type="entry name" value="SAM-dependent_MTases_sf"/>
</dbReference>
<dbReference type="CDD" id="cd02440">
    <property type="entry name" value="AdoMet_MTases"/>
    <property type="match status" value="1"/>
</dbReference>
<dbReference type="PANTHER" id="PTHR43861">
    <property type="entry name" value="TRANS-ACONITATE 2-METHYLTRANSFERASE-RELATED"/>
    <property type="match status" value="1"/>
</dbReference>
<dbReference type="OrthoDB" id="4571118at2"/>
<dbReference type="PANTHER" id="PTHR43861:SF1">
    <property type="entry name" value="TRANS-ACONITATE 2-METHYLTRANSFERASE"/>
    <property type="match status" value="1"/>
</dbReference>
<dbReference type="Gene3D" id="3.40.50.150">
    <property type="entry name" value="Vaccinia Virus protein VP39"/>
    <property type="match status" value="1"/>
</dbReference>
<keyword evidence="5" id="KW-1185">Reference proteome</keyword>
<reference evidence="4 5" key="1">
    <citation type="submission" date="2019-03" db="EMBL/GenBank/DDBJ databases">
        <title>Genomic Encyclopedia of Type Strains, Phase IV (KMG-IV): sequencing the most valuable type-strain genomes for metagenomic binning, comparative biology and taxonomic classification.</title>
        <authorList>
            <person name="Goeker M."/>
        </authorList>
    </citation>
    <scope>NUCLEOTIDE SEQUENCE [LARGE SCALE GENOMIC DNA]</scope>
    <source>
        <strain evidence="4 5">DSM 45934</strain>
    </source>
</reference>
<dbReference type="SUPFAM" id="SSF53335">
    <property type="entry name" value="S-adenosyl-L-methionine-dependent methyltransferases"/>
    <property type="match status" value="1"/>
</dbReference>
<accession>A0A4R2JNK0</accession>
<dbReference type="EMBL" id="SLWS01000005">
    <property type="protein sequence ID" value="TCO58269.1"/>
    <property type="molecule type" value="Genomic_DNA"/>
</dbReference>
<organism evidence="4 5">
    <name type="scientific">Actinocrispum wychmicini</name>
    <dbReference type="NCBI Taxonomy" id="1213861"/>
    <lineage>
        <taxon>Bacteria</taxon>
        <taxon>Bacillati</taxon>
        <taxon>Actinomycetota</taxon>
        <taxon>Actinomycetes</taxon>
        <taxon>Pseudonocardiales</taxon>
        <taxon>Pseudonocardiaceae</taxon>
        <taxon>Actinocrispum</taxon>
    </lineage>
</organism>
<sequence>MGHRRSNLRRNVWVVSLLDLRPTDRVLEIGFGPGVAIAEIADRVTAGQAFGVDHSAVMVRQASVRNAAAIRARRVHLSHGSVDQLPRFDDPLDAILSVNSLGFWPDPVERLRGLRHLLRPGGRIALASQPRIPGTTTDGAAQGLRDMLTQAGFTQIRTEILDLDPPVACVLAVNDW</sequence>
<name>A0A4R2JNK0_9PSEU</name>
<evidence type="ECO:0000313" key="4">
    <source>
        <dbReference type="EMBL" id="TCO58269.1"/>
    </source>
</evidence>
<feature type="domain" description="Methyltransferase" evidence="3">
    <location>
        <begin position="26"/>
        <end position="122"/>
    </location>
</feature>
<proteinExistence type="predicted"/>
<keyword evidence="1 4" id="KW-0489">Methyltransferase</keyword>